<sequence>MYPHNYTSQYYLVSRSPFGVRIIGGIPSGLPQLPSGLPQLPSGLPQLPSGLPQLPSGLPQLPSGLPQLPSGLPQLPSGLPDGTLGKPPYGLPGGGSTGIDWPDGATLPDWPDGATLPDWPDGATLPDWPDTSTVLEQLSGNPTLPGWSINLPINVKDESPSDIVIYSPADTSPVDPENVIIACISGRAGAGEDSGITQIRNSLRAALAPLGVKPENIFKRSWNHNQDENPFGAPWLEDLNNEIEQRSKKPSYLAIIGHSYGGWAACKLSRITTKTPDFVGLIDPVFGSTNRFTPGDTPRSGLTINWYQNNGITIIDPCIGALVTPCPPPTNGISCGNTAVPAIKRHVSYQRDWNGKLIKKPCFNPIPELGISIVKAPLQTSHVNIDDNAWIHRQIFEQINSDLRIRISSG</sequence>
<dbReference type="RefSeq" id="WP_197317993.1">
    <property type="nucleotide sequence ID" value="NZ_JADZSC010000003.1"/>
</dbReference>
<dbReference type="InterPro" id="IPR029058">
    <property type="entry name" value="AB_hydrolase_fold"/>
</dbReference>
<feature type="region of interest" description="Disordered" evidence="1">
    <location>
        <begin position="37"/>
        <end position="97"/>
    </location>
</feature>
<feature type="compositionally biased region" description="Low complexity" evidence="1">
    <location>
        <begin position="37"/>
        <end position="88"/>
    </location>
</feature>
<evidence type="ECO:0000313" key="3">
    <source>
        <dbReference type="Proteomes" id="UP000614490"/>
    </source>
</evidence>
<comment type="caution">
    <text evidence="2">The sequence shown here is derived from an EMBL/GenBank/DDBJ whole genome shotgun (WGS) entry which is preliminary data.</text>
</comment>
<organism evidence="2 3">
    <name type="scientific">Halobacillus yeomjeoni</name>
    <dbReference type="NCBI Taxonomy" id="311194"/>
    <lineage>
        <taxon>Bacteria</taxon>
        <taxon>Bacillati</taxon>
        <taxon>Bacillota</taxon>
        <taxon>Bacilli</taxon>
        <taxon>Bacillales</taxon>
        <taxon>Bacillaceae</taxon>
        <taxon>Halobacillus</taxon>
    </lineage>
</organism>
<keyword evidence="3" id="KW-1185">Reference proteome</keyword>
<name>A0A931HXQ1_9BACI</name>
<protein>
    <submittedName>
        <fullName evidence="2">Uncharacterized protein</fullName>
    </submittedName>
</protein>
<reference evidence="2 3" key="1">
    <citation type="journal article" date="2005" name="Int. J. Syst. Evol. Microbiol.">
        <title>Halobacillus yeomjeoni sp. nov., isolated from a marine solar saltern in Korea.</title>
        <authorList>
            <person name="Yoon J.H."/>
            <person name="Kang S.J."/>
            <person name="Lee C.H."/>
            <person name="Oh H.W."/>
            <person name="Oh T.K."/>
        </authorList>
    </citation>
    <scope>NUCLEOTIDE SEQUENCE [LARGE SCALE GENOMIC DNA]</scope>
    <source>
        <strain evidence="2 3">KCTC 3957</strain>
    </source>
</reference>
<gene>
    <name evidence="2" type="ORF">H0267_14150</name>
</gene>
<proteinExistence type="predicted"/>
<dbReference type="Gene3D" id="3.40.50.1820">
    <property type="entry name" value="alpha/beta hydrolase"/>
    <property type="match status" value="1"/>
</dbReference>
<dbReference type="EMBL" id="JADZSC010000003">
    <property type="protein sequence ID" value="MBH0231366.1"/>
    <property type="molecule type" value="Genomic_DNA"/>
</dbReference>
<dbReference type="Proteomes" id="UP000614490">
    <property type="component" value="Unassembled WGS sequence"/>
</dbReference>
<evidence type="ECO:0000313" key="2">
    <source>
        <dbReference type="EMBL" id="MBH0231366.1"/>
    </source>
</evidence>
<dbReference type="SUPFAM" id="SSF53474">
    <property type="entry name" value="alpha/beta-Hydrolases"/>
    <property type="match status" value="1"/>
</dbReference>
<evidence type="ECO:0000256" key="1">
    <source>
        <dbReference type="SAM" id="MobiDB-lite"/>
    </source>
</evidence>
<dbReference type="AlphaFoldDB" id="A0A931HXQ1"/>
<accession>A0A931HXQ1</accession>